<evidence type="ECO:0000256" key="1">
    <source>
        <dbReference type="ARBA" id="ARBA00004613"/>
    </source>
</evidence>
<evidence type="ECO:0000313" key="6">
    <source>
        <dbReference type="EMBL" id="KAK1154315.1"/>
    </source>
</evidence>
<evidence type="ECO:0000313" key="7">
    <source>
        <dbReference type="Proteomes" id="UP001230051"/>
    </source>
</evidence>
<dbReference type="AlphaFoldDB" id="A0AAD8CNV4"/>
<dbReference type="GO" id="GO:0005576">
    <property type="term" value="C:extracellular region"/>
    <property type="evidence" value="ECO:0007669"/>
    <property type="project" value="UniProtKB-SubCell"/>
</dbReference>
<dbReference type="EMBL" id="JAGXEW010000036">
    <property type="protein sequence ID" value="KAK1154315.1"/>
    <property type="molecule type" value="Genomic_DNA"/>
</dbReference>
<evidence type="ECO:0000256" key="3">
    <source>
        <dbReference type="ARBA" id="ARBA00022525"/>
    </source>
</evidence>
<keyword evidence="4" id="KW-1015">Disulfide bond</keyword>
<keyword evidence="7" id="KW-1185">Reference proteome</keyword>
<feature type="chain" id="PRO_5042267578" evidence="5">
    <location>
        <begin position="21"/>
        <end position="115"/>
    </location>
</feature>
<dbReference type="Proteomes" id="UP001230051">
    <property type="component" value="Unassembled WGS sequence"/>
</dbReference>
<proteinExistence type="inferred from homology"/>
<comment type="similarity">
    <text evidence="2">Belongs to the beta-microseminoprotein family.</text>
</comment>
<comment type="caution">
    <text evidence="6">The sequence shown here is derived from an EMBL/GenBank/DDBJ whole genome shotgun (WGS) entry which is preliminary data.</text>
</comment>
<dbReference type="PANTHER" id="PTHR10500">
    <property type="entry name" value="BETA-MICROSEMINOPROTEIN"/>
    <property type="match status" value="1"/>
</dbReference>
<reference evidence="6" key="1">
    <citation type="submission" date="2022-02" db="EMBL/GenBank/DDBJ databases">
        <title>Atlantic sturgeon de novo genome assembly.</title>
        <authorList>
            <person name="Stock M."/>
            <person name="Klopp C."/>
            <person name="Guiguen Y."/>
            <person name="Cabau C."/>
            <person name="Parinello H."/>
            <person name="Santidrian Yebra-Pimentel E."/>
            <person name="Kuhl H."/>
            <person name="Dirks R.P."/>
            <person name="Guessner J."/>
            <person name="Wuertz S."/>
            <person name="Du K."/>
            <person name="Schartl M."/>
        </authorList>
    </citation>
    <scope>NUCLEOTIDE SEQUENCE</scope>
    <source>
        <strain evidence="6">STURGEONOMICS-FGT-2020</strain>
        <tissue evidence="6">Whole blood</tissue>
    </source>
</reference>
<evidence type="ECO:0000256" key="2">
    <source>
        <dbReference type="ARBA" id="ARBA00010352"/>
    </source>
</evidence>
<protein>
    <submittedName>
        <fullName evidence="6">Beta-microseminoprotein-like</fullName>
    </submittedName>
</protein>
<keyword evidence="5" id="KW-0732">Signal</keyword>
<dbReference type="Pfam" id="PF05825">
    <property type="entry name" value="PSP94"/>
    <property type="match status" value="1"/>
</dbReference>
<feature type="signal peptide" evidence="5">
    <location>
        <begin position="1"/>
        <end position="20"/>
    </location>
</feature>
<sequence length="115" mass="12578">MKLFLTCALVLCAALHLSQSQCMEGLASMEISADGQYVVPTHCTDPFDSTPYPIGAEWRTGDCMECLCEGGGFRCCPVEVTRPERVPEDCVLLFDEESCGFKAFNINNPSESCPL</sequence>
<keyword evidence="3" id="KW-0964">Secreted</keyword>
<evidence type="ECO:0000256" key="5">
    <source>
        <dbReference type="SAM" id="SignalP"/>
    </source>
</evidence>
<gene>
    <name evidence="6" type="primary">MSMB</name>
    <name evidence="6" type="ORF">AOXY_G28639</name>
</gene>
<dbReference type="PANTHER" id="PTHR10500:SF7">
    <property type="entry name" value="BETA-MICROSEMINOPROTEIN"/>
    <property type="match status" value="1"/>
</dbReference>
<comment type="subcellular location">
    <subcellularLocation>
        <location evidence="1">Secreted</location>
    </subcellularLocation>
</comment>
<accession>A0AAD8CNV4</accession>
<dbReference type="Gene3D" id="2.60.40.1900">
    <property type="entry name" value="Beta-microseminoprotein (PSP94) domain"/>
    <property type="match status" value="1"/>
</dbReference>
<dbReference type="InterPro" id="IPR008735">
    <property type="entry name" value="PSP94"/>
</dbReference>
<name>A0AAD8CNV4_ACIOX</name>
<evidence type="ECO:0000256" key="4">
    <source>
        <dbReference type="ARBA" id="ARBA00023157"/>
    </source>
</evidence>
<organism evidence="6 7">
    <name type="scientific">Acipenser oxyrinchus oxyrinchus</name>
    <dbReference type="NCBI Taxonomy" id="40147"/>
    <lineage>
        <taxon>Eukaryota</taxon>
        <taxon>Metazoa</taxon>
        <taxon>Chordata</taxon>
        <taxon>Craniata</taxon>
        <taxon>Vertebrata</taxon>
        <taxon>Euteleostomi</taxon>
        <taxon>Actinopterygii</taxon>
        <taxon>Chondrostei</taxon>
        <taxon>Acipenseriformes</taxon>
        <taxon>Acipenseridae</taxon>
        <taxon>Acipenser</taxon>
    </lineage>
</organism>